<comment type="caution">
    <text evidence="3">The sequence shown here is derived from an EMBL/GenBank/DDBJ whole genome shotgun (WGS) entry which is preliminary data.</text>
</comment>
<evidence type="ECO:0000313" key="4">
    <source>
        <dbReference type="Proteomes" id="UP000054937"/>
    </source>
</evidence>
<dbReference type="InterPro" id="IPR050173">
    <property type="entry name" value="ABC_transporter_C-like"/>
</dbReference>
<evidence type="ECO:0000313" key="3">
    <source>
        <dbReference type="EMBL" id="KRX04022.1"/>
    </source>
</evidence>
<accession>A0A0V0QP19</accession>
<dbReference type="SUPFAM" id="SSF52540">
    <property type="entry name" value="P-loop containing nucleoside triphosphate hydrolases"/>
    <property type="match status" value="1"/>
</dbReference>
<dbReference type="GO" id="GO:0005524">
    <property type="term" value="F:ATP binding"/>
    <property type="evidence" value="ECO:0007669"/>
    <property type="project" value="UniProtKB-KW"/>
</dbReference>
<dbReference type="GO" id="GO:0016787">
    <property type="term" value="F:hydrolase activity"/>
    <property type="evidence" value="ECO:0007669"/>
    <property type="project" value="UniProtKB-KW"/>
</dbReference>
<dbReference type="GO" id="GO:0042626">
    <property type="term" value="F:ATPase-coupled transmembrane transporter activity"/>
    <property type="evidence" value="ECO:0007669"/>
    <property type="project" value="TreeGrafter"/>
</dbReference>
<keyword evidence="3" id="KW-0378">Hydrolase</keyword>
<dbReference type="InterPro" id="IPR027417">
    <property type="entry name" value="P-loop_NTPase"/>
</dbReference>
<dbReference type="AlphaFoldDB" id="A0A0V0QP19"/>
<protein>
    <submittedName>
        <fullName evidence="3">p-loop containing nucleoside triphosphate hydrolase</fullName>
    </submittedName>
</protein>
<dbReference type="OrthoDB" id="6500128at2759"/>
<proteinExistence type="predicted"/>
<reference evidence="3 4" key="1">
    <citation type="journal article" date="2015" name="Sci. Rep.">
        <title>Genome of the facultative scuticociliatosis pathogen Pseudocohnilembus persalinus provides insight into its virulence through horizontal gene transfer.</title>
        <authorList>
            <person name="Xiong J."/>
            <person name="Wang G."/>
            <person name="Cheng J."/>
            <person name="Tian M."/>
            <person name="Pan X."/>
            <person name="Warren A."/>
            <person name="Jiang C."/>
            <person name="Yuan D."/>
            <person name="Miao W."/>
        </authorList>
    </citation>
    <scope>NUCLEOTIDE SEQUENCE [LARGE SCALE GENOMIC DNA]</scope>
    <source>
        <strain evidence="3">36N120E</strain>
    </source>
</reference>
<evidence type="ECO:0000256" key="2">
    <source>
        <dbReference type="ARBA" id="ARBA00022840"/>
    </source>
</evidence>
<dbReference type="Gene3D" id="3.40.50.300">
    <property type="entry name" value="P-loop containing nucleotide triphosphate hydrolases"/>
    <property type="match status" value="1"/>
</dbReference>
<gene>
    <name evidence="3" type="ORF">PPERSA_12469</name>
</gene>
<dbReference type="PANTHER" id="PTHR24223">
    <property type="entry name" value="ATP-BINDING CASSETTE SUB-FAMILY C"/>
    <property type="match status" value="1"/>
</dbReference>
<organism evidence="3 4">
    <name type="scientific">Pseudocohnilembus persalinus</name>
    <name type="common">Ciliate</name>
    <dbReference type="NCBI Taxonomy" id="266149"/>
    <lineage>
        <taxon>Eukaryota</taxon>
        <taxon>Sar</taxon>
        <taxon>Alveolata</taxon>
        <taxon>Ciliophora</taxon>
        <taxon>Intramacronucleata</taxon>
        <taxon>Oligohymenophorea</taxon>
        <taxon>Scuticociliatia</taxon>
        <taxon>Philasterida</taxon>
        <taxon>Pseudocohnilembidae</taxon>
        <taxon>Pseudocohnilembus</taxon>
    </lineage>
</organism>
<dbReference type="EMBL" id="LDAU01000122">
    <property type="protein sequence ID" value="KRX04022.1"/>
    <property type="molecule type" value="Genomic_DNA"/>
</dbReference>
<name>A0A0V0QP19_PSEPJ</name>
<dbReference type="Proteomes" id="UP000054937">
    <property type="component" value="Unassembled WGS sequence"/>
</dbReference>
<dbReference type="GO" id="GO:0016020">
    <property type="term" value="C:membrane"/>
    <property type="evidence" value="ECO:0007669"/>
    <property type="project" value="TreeGrafter"/>
</dbReference>
<dbReference type="InParanoid" id="A0A0V0QP19"/>
<keyword evidence="4" id="KW-1185">Reference proteome</keyword>
<keyword evidence="1" id="KW-0547">Nucleotide-binding</keyword>
<sequence length="393" mass="45466">MSQYDTIKTPLINQNAKQKQGQVGKPFYDSPSLANIFFIWKGQKSEIEIEDMHLLRNLEDPIINYKKFNLFWGCDLDEIKKKGKPNKNKRTEYESFGSFTKEKSNLNLTETDKLSFKSLIKSKLTNQTKQTLGSNSGQQNFNGLNIKKQGELNGRTIRFNTTDIQQDLQPDFYSFHGQQNNIDKEKSENKIKNTLNSKIIIQQKIKNEVLNKNVINIQNKNFSYYNIKTIQKYSQKNDSGFSQKSSTDSFYNQDQQVDENQNNQQENGSGKTTLIKSILGELQQLDQDQSNYNSLSSDELLIKNDNFFLGNNLVSYFSQDIWITNGTIKQNIIGQGINDQELFYDADRYYWSVKASGLENDLQNFTDGDLTILEEQGFYQMEIIQVMGKNVKQ</sequence>
<evidence type="ECO:0000256" key="1">
    <source>
        <dbReference type="ARBA" id="ARBA00022741"/>
    </source>
</evidence>
<keyword evidence="2" id="KW-0067">ATP-binding</keyword>